<evidence type="ECO:0000256" key="3">
    <source>
        <dbReference type="ARBA" id="ARBA00017306"/>
    </source>
</evidence>
<dbReference type="InterPro" id="IPR007900">
    <property type="entry name" value="TAF4_C"/>
</dbReference>
<keyword evidence="6" id="KW-0539">Nucleus</keyword>
<dbReference type="GO" id="GO:0046982">
    <property type="term" value="F:protein heterodimerization activity"/>
    <property type="evidence" value="ECO:0007669"/>
    <property type="project" value="InterPro"/>
</dbReference>
<feature type="compositionally biased region" description="Low complexity" evidence="9">
    <location>
        <begin position="805"/>
        <end position="865"/>
    </location>
</feature>
<reference evidence="11" key="1">
    <citation type="journal article" date="2020" name="Fungal Divers.">
        <title>Resolving the Mortierellaceae phylogeny through synthesis of multi-gene phylogenetics and phylogenomics.</title>
        <authorList>
            <person name="Vandepol N."/>
            <person name="Liber J."/>
            <person name="Desiro A."/>
            <person name="Na H."/>
            <person name="Kennedy M."/>
            <person name="Barry K."/>
            <person name="Grigoriev I.V."/>
            <person name="Miller A.N."/>
            <person name="O'Donnell K."/>
            <person name="Stajich J.E."/>
            <person name="Bonito G."/>
        </authorList>
    </citation>
    <scope>NUCLEOTIDE SEQUENCE</scope>
    <source>
        <strain evidence="11">KOD948</strain>
    </source>
</reference>
<feature type="domain" description="Transcription initiation factor TFIID component TAF4 C-terminal" evidence="10">
    <location>
        <begin position="572"/>
        <end position="932"/>
    </location>
</feature>
<feature type="compositionally biased region" description="Low complexity" evidence="9">
    <location>
        <begin position="122"/>
        <end position="141"/>
    </location>
</feature>
<comment type="function">
    <text evidence="7">Functions as a component of the DNA-binding general transcription factor complex TFIID. Binding of TFIID to a promoter (with or without TATA element) is the initial step in pre-initiation complex (PIC) formation. TFIID plays a key role in the regulation of gene expression by RNA polymerase II through different activities such as transcription activator interaction, core promoter recognition and selectivity, TFIIA and TFIIB interaction, chromatin modification (histone acetylation by TAF1), facilitation of DNA opening and initiation of transcription.</text>
</comment>
<dbReference type="Gene3D" id="1.10.20.10">
    <property type="entry name" value="Histone, subunit A"/>
    <property type="match status" value="1"/>
</dbReference>
<keyword evidence="5" id="KW-0804">Transcription</keyword>
<dbReference type="InterPro" id="IPR045144">
    <property type="entry name" value="TAF4"/>
</dbReference>
<evidence type="ECO:0000259" key="10">
    <source>
        <dbReference type="Pfam" id="PF05236"/>
    </source>
</evidence>
<feature type="region of interest" description="Disordered" evidence="9">
    <location>
        <begin position="100"/>
        <end position="266"/>
    </location>
</feature>
<name>A0A9P6PYX7_9FUNG</name>
<keyword evidence="12" id="KW-1185">Reference proteome</keyword>
<evidence type="ECO:0000256" key="5">
    <source>
        <dbReference type="ARBA" id="ARBA00023163"/>
    </source>
</evidence>
<dbReference type="PANTHER" id="PTHR15138:SF14">
    <property type="entry name" value="TRANSCRIPTION INITIATION FACTOR TFIID SUBUNIT 4"/>
    <property type="match status" value="1"/>
</dbReference>
<dbReference type="GO" id="GO:0003677">
    <property type="term" value="F:DNA binding"/>
    <property type="evidence" value="ECO:0007669"/>
    <property type="project" value="TreeGrafter"/>
</dbReference>
<evidence type="ECO:0000313" key="12">
    <source>
        <dbReference type="Proteomes" id="UP000726737"/>
    </source>
</evidence>
<organism evidence="11 12">
    <name type="scientific">Mortierella polycephala</name>
    <dbReference type="NCBI Taxonomy" id="41804"/>
    <lineage>
        <taxon>Eukaryota</taxon>
        <taxon>Fungi</taxon>
        <taxon>Fungi incertae sedis</taxon>
        <taxon>Mucoromycota</taxon>
        <taxon>Mortierellomycotina</taxon>
        <taxon>Mortierellomycetes</taxon>
        <taxon>Mortierellales</taxon>
        <taxon>Mortierellaceae</taxon>
        <taxon>Mortierella</taxon>
    </lineage>
</organism>
<evidence type="ECO:0000313" key="11">
    <source>
        <dbReference type="EMBL" id="KAG0255068.1"/>
    </source>
</evidence>
<dbReference type="PANTHER" id="PTHR15138">
    <property type="entry name" value="TRANSCRIPTION INITIATION FACTOR TFIID SUBUNIT 4"/>
    <property type="match status" value="1"/>
</dbReference>
<feature type="compositionally biased region" description="Polar residues" evidence="9">
    <location>
        <begin position="106"/>
        <end position="119"/>
    </location>
</feature>
<feature type="compositionally biased region" description="Low complexity" evidence="9">
    <location>
        <begin position="14"/>
        <end position="28"/>
    </location>
</feature>
<gene>
    <name evidence="11" type="ORF">BG011_005337</name>
</gene>
<evidence type="ECO:0000256" key="2">
    <source>
        <dbReference type="ARBA" id="ARBA00006178"/>
    </source>
</evidence>
<accession>A0A9P6PYX7</accession>
<comment type="subcellular location">
    <subcellularLocation>
        <location evidence="1">Nucleus</location>
    </subcellularLocation>
</comment>
<evidence type="ECO:0000256" key="8">
    <source>
        <dbReference type="ARBA" id="ARBA00031747"/>
    </source>
</evidence>
<sequence>MFNPTGNHPNEIVNDNSGNNNNAGADSNGQHHQKNGQGSALPLMHGTMDELLSADFPLGMGNVRHTDGALNNGVHGNIMEGLDDLFNDDFPSVGNQQHLMHMPGHPQQNTVQHPQSLPASMQFPPTQSPQQQVSPLLQHQTHQITGPLEPTSVPLPGHTGPTSLQGQQPSHQLPTTPSHLSQSPQVSPAMPLINSPVHQVQPNRPQQTPPALPQSYPPSMPQQQPQQQSQSMNQSTAPRSVQTSIVQTPPPSHAQVQSRPAPNGQLATSAVARPTAVPNTLTPAAAAAPIPIAQAGSPLHHILTNVSPATGQQLKSLFALLQTNAVTPNEFLAHAEKLLDPAQFEILDGIRRRHAARPTPEGTASQQQSPNVSAANIPSLTTLPKQSMALGTATGQIRSTQGMSLQAPDSGVGVPSTAAGVSSMQPVSIASATTSMLQSAPVRKRTTDNITVATPSIESKLPPKRVKTEHQTIVPGAMGTGINSGAVAQSFTSAMPHSFPSTPGPATPGGVSSPATFNRVSLPGQQRASPMATATGAGAIGGGGVSSAVAGGSGAALRAGATGSERVDYDNITDVISYVGVDLNAESDNIMRDSDGYSRLGGAGDGQDRTRVQNFVNTTLLKTIVERIAATHKLQTVEPDVIAYLALATQERLRGLTEKMIHASKHRGRSLATAPPPMYDEGHAMYKVGIHQDVKRQLLAIERVEREEETKRKEQIAERERRLTAGDDLDENGEPRGGGSGGGGGGGGGPKKGKKGKEGGPAVSARNMSEETRKKFANQTALGFAGGGRTYSWMMGGGGAGAASGGTSSPLPSGPAVSSSSSSPAPGATTAASPTASGGVSAGSGSVRPSLGRMPTSTSISNSSTLGGGTSGLGASGSAGLATPSLSRGASAGGGSMILPPSTLGRPTSLRDSTRKVNIRDALFCLERDRGGGGGEGSGQRVLIKSYVKWLK</sequence>
<comment type="caution">
    <text evidence="11">The sequence shown here is derived from an EMBL/GenBank/DDBJ whole genome shotgun (WGS) entry which is preliminary data.</text>
</comment>
<feature type="compositionally biased region" description="Polar residues" evidence="9">
    <location>
        <begin position="236"/>
        <end position="247"/>
    </location>
</feature>
<comment type="similarity">
    <text evidence="2">Belongs to the TAF4 family.</text>
</comment>
<dbReference type="InterPro" id="IPR009072">
    <property type="entry name" value="Histone-fold"/>
</dbReference>
<evidence type="ECO:0000256" key="6">
    <source>
        <dbReference type="ARBA" id="ARBA00023242"/>
    </source>
</evidence>
<feature type="compositionally biased region" description="Low complexity" evidence="9">
    <location>
        <begin position="878"/>
        <end position="890"/>
    </location>
</feature>
<evidence type="ECO:0000256" key="4">
    <source>
        <dbReference type="ARBA" id="ARBA00023015"/>
    </source>
</evidence>
<dbReference type="Pfam" id="PF05236">
    <property type="entry name" value="TAF4"/>
    <property type="match status" value="1"/>
</dbReference>
<dbReference type="EMBL" id="JAAAJA010000368">
    <property type="protein sequence ID" value="KAG0255068.1"/>
    <property type="molecule type" value="Genomic_DNA"/>
</dbReference>
<feature type="region of interest" description="Disordered" evidence="9">
    <location>
        <begin position="706"/>
        <end position="773"/>
    </location>
</feature>
<dbReference type="GO" id="GO:0016251">
    <property type="term" value="F:RNA polymerase II general transcription initiation factor activity"/>
    <property type="evidence" value="ECO:0007669"/>
    <property type="project" value="TreeGrafter"/>
</dbReference>
<feature type="compositionally biased region" description="Gly residues" evidence="9">
    <location>
        <begin position="735"/>
        <end position="750"/>
    </location>
</feature>
<feature type="compositionally biased region" description="Polar residues" evidence="9">
    <location>
        <begin position="254"/>
        <end position="266"/>
    </location>
</feature>
<evidence type="ECO:0000256" key="1">
    <source>
        <dbReference type="ARBA" id="ARBA00004123"/>
    </source>
</evidence>
<feature type="region of interest" description="Disordered" evidence="9">
    <location>
        <begin position="799"/>
        <end position="913"/>
    </location>
</feature>
<dbReference type="GO" id="GO:0005669">
    <property type="term" value="C:transcription factor TFIID complex"/>
    <property type="evidence" value="ECO:0007669"/>
    <property type="project" value="InterPro"/>
</dbReference>
<dbReference type="CDD" id="cd08045">
    <property type="entry name" value="HFD_TAF4"/>
    <property type="match status" value="1"/>
</dbReference>
<feature type="compositionally biased region" description="Polar residues" evidence="9">
    <location>
        <begin position="196"/>
        <end position="206"/>
    </location>
</feature>
<feature type="compositionally biased region" description="Low complexity" evidence="9">
    <location>
        <begin position="221"/>
        <end position="235"/>
    </location>
</feature>
<feature type="compositionally biased region" description="Gly residues" evidence="9">
    <location>
        <begin position="866"/>
        <end position="877"/>
    </location>
</feature>
<evidence type="ECO:0000256" key="9">
    <source>
        <dbReference type="SAM" id="MobiDB-lite"/>
    </source>
</evidence>
<protein>
    <recommendedName>
        <fullName evidence="3">Transcription initiation factor TFIID subunit 4</fullName>
    </recommendedName>
    <alternativeName>
        <fullName evidence="8">TBP-associated factor 4</fullName>
    </alternativeName>
</protein>
<feature type="compositionally biased region" description="Polar residues" evidence="9">
    <location>
        <begin position="160"/>
        <end position="186"/>
    </location>
</feature>
<dbReference type="Proteomes" id="UP000726737">
    <property type="component" value="Unassembled WGS sequence"/>
</dbReference>
<feature type="compositionally biased region" description="Pro residues" evidence="9">
    <location>
        <begin position="207"/>
        <end position="220"/>
    </location>
</feature>
<dbReference type="OrthoDB" id="21060at2759"/>
<keyword evidence="4" id="KW-0805">Transcription regulation</keyword>
<dbReference type="AlphaFoldDB" id="A0A9P6PYX7"/>
<feature type="region of interest" description="Disordered" evidence="9">
    <location>
        <begin position="1"/>
        <end position="43"/>
    </location>
</feature>
<feature type="compositionally biased region" description="Basic and acidic residues" evidence="9">
    <location>
        <begin position="706"/>
        <end position="725"/>
    </location>
</feature>
<dbReference type="GO" id="GO:0006367">
    <property type="term" value="P:transcription initiation at RNA polymerase II promoter"/>
    <property type="evidence" value="ECO:0007669"/>
    <property type="project" value="TreeGrafter"/>
</dbReference>
<evidence type="ECO:0000256" key="7">
    <source>
        <dbReference type="ARBA" id="ARBA00025346"/>
    </source>
</evidence>
<proteinExistence type="inferred from homology"/>